<evidence type="ECO:0000313" key="6">
    <source>
        <dbReference type="Proteomes" id="UP000033865"/>
    </source>
</evidence>
<dbReference type="InterPro" id="IPR023214">
    <property type="entry name" value="HAD_sf"/>
</dbReference>
<dbReference type="CDD" id="cd07503">
    <property type="entry name" value="HAD_HisB-N"/>
    <property type="match status" value="1"/>
</dbReference>
<keyword evidence="1" id="KW-0963">Cytoplasm</keyword>
<dbReference type="InterPro" id="IPR036412">
    <property type="entry name" value="HAD-like_sf"/>
</dbReference>
<dbReference type="NCBIfam" id="TIGR01662">
    <property type="entry name" value="HAD-SF-IIIA"/>
    <property type="match status" value="1"/>
</dbReference>
<dbReference type="SUPFAM" id="SSF53448">
    <property type="entry name" value="Nucleotide-diphospho-sugar transferases"/>
    <property type="match status" value="1"/>
</dbReference>
<dbReference type="InterPro" id="IPR050486">
    <property type="entry name" value="Mannose-1P_guanyltransferase"/>
</dbReference>
<gene>
    <name evidence="5" type="ORF">UY82_C0054G0004</name>
</gene>
<comment type="caution">
    <text evidence="5">The sequence shown here is derived from an EMBL/GenBank/DDBJ whole genome shotgun (WGS) entry which is preliminary data.</text>
</comment>
<keyword evidence="3" id="KW-0378">Hydrolase</keyword>
<dbReference type="GO" id="GO:0046872">
    <property type="term" value="F:metal ion binding"/>
    <property type="evidence" value="ECO:0007669"/>
    <property type="project" value="UniProtKB-KW"/>
</dbReference>
<protein>
    <recommendedName>
        <fullName evidence="4">Nucleotidyl transferase domain-containing protein</fullName>
    </recommendedName>
</protein>
<feature type="domain" description="Nucleotidyl transferase" evidence="4">
    <location>
        <begin position="192"/>
        <end position="404"/>
    </location>
</feature>
<dbReference type="GO" id="GO:0016791">
    <property type="term" value="F:phosphatase activity"/>
    <property type="evidence" value="ECO:0007669"/>
    <property type="project" value="InterPro"/>
</dbReference>
<dbReference type="InterPro" id="IPR005835">
    <property type="entry name" value="NTP_transferase_dom"/>
</dbReference>
<dbReference type="AlphaFoldDB" id="A0A0G1XVJ2"/>
<evidence type="ECO:0000256" key="3">
    <source>
        <dbReference type="ARBA" id="ARBA00022801"/>
    </source>
</evidence>
<dbReference type="Pfam" id="PF00483">
    <property type="entry name" value="NTP_transferase"/>
    <property type="match status" value="1"/>
</dbReference>
<dbReference type="PATRIC" id="fig|1618986.3.peg.590"/>
<dbReference type="Proteomes" id="UP000033865">
    <property type="component" value="Unassembled WGS sequence"/>
</dbReference>
<dbReference type="SUPFAM" id="SSF56784">
    <property type="entry name" value="HAD-like"/>
    <property type="match status" value="1"/>
</dbReference>
<dbReference type="InterPro" id="IPR006549">
    <property type="entry name" value="HAD-SF_hydro_IIIA"/>
</dbReference>
<accession>A0A0G1XVJ2</accession>
<organism evidence="5 6">
    <name type="scientific">Candidatus Uhrbacteria bacterium GW2011_GWC2_53_7</name>
    <dbReference type="NCBI Taxonomy" id="1618986"/>
    <lineage>
        <taxon>Bacteria</taxon>
        <taxon>Candidatus Uhriibacteriota</taxon>
    </lineage>
</organism>
<dbReference type="EMBL" id="LCRN01000054">
    <property type="protein sequence ID" value="KKW35001.1"/>
    <property type="molecule type" value="Genomic_DNA"/>
</dbReference>
<keyword evidence="2" id="KW-0479">Metal-binding</keyword>
<dbReference type="PANTHER" id="PTHR22572">
    <property type="entry name" value="SUGAR-1-PHOSPHATE GUANYL TRANSFERASE"/>
    <property type="match status" value="1"/>
</dbReference>
<dbReference type="Pfam" id="PF13242">
    <property type="entry name" value="Hydrolase_like"/>
    <property type="match status" value="1"/>
</dbReference>
<sequence length="424" mass="47252">MKRAVFLDRDGTITNDDNYFSSYDQIRFVDGLAESIRILNGNFLVILITNQPVVARGLCSEDDVKAMNDRIIEELDKQGARIDGAYFCPHHPEQHDDVPEHAKKYRVECSCRKPGIAMIEQAAKDFGVDVGNSFFIGDSTRDVQAAKNAGCTSILVMTGLAGKDGKYDAVPDYKCADLREAVSLVNDCANLKAVILAGGKGERLRPLTIETPKPMLKIAGKPILEHQIEALKRSGVNKIVLCTSYLSVKIKDYFGDGSRFGVKIEYPEEPEGLGSGGAVKNSGEFLKDASYFIIINGDSMIDEKFDLRPLIRCHIRKNVFATLFVRESDHPMDSDVLRMDENGKITEFIGRGQVAEKLANTGMTVCSQELLQYIPDGNCNIEKDVLFKLIGKKDLYGFMMPKEWFKKGVDTPERLESVRMYFGD</sequence>
<evidence type="ECO:0000256" key="2">
    <source>
        <dbReference type="ARBA" id="ARBA00022723"/>
    </source>
</evidence>
<evidence type="ECO:0000259" key="4">
    <source>
        <dbReference type="Pfam" id="PF00483"/>
    </source>
</evidence>
<dbReference type="CDD" id="cd04181">
    <property type="entry name" value="NTP_transferase"/>
    <property type="match status" value="1"/>
</dbReference>
<dbReference type="Gene3D" id="3.40.50.1000">
    <property type="entry name" value="HAD superfamily/HAD-like"/>
    <property type="match status" value="1"/>
</dbReference>
<dbReference type="NCBIfam" id="TIGR01656">
    <property type="entry name" value="Histidinol-ppas"/>
    <property type="match status" value="1"/>
</dbReference>
<dbReference type="InterPro" id="IPR006543">
    <property type="entry name" value="Histidinol-phos"/>
</dbReference>
<evidence type="ECO:0000256" key="1">
    <source>
        <dbReference type="ARBA" id="ARBA00022490"/>
    </source>
</evidence>
<dbReference type="InterPro" id="IPR029044">
    <property type="entry name" value="Nucleotide-diphossugar_trans"/>
</dbReference>
<dbReference type="Gene3D" id="3.90.550.10">
    <property type="entry name" value="Spore Coat Polysaccharide Biosynthesis Protein SpsA, Chain A"/>
    <property type="match status" value="1"/>
</dbReference>
<name>A0A0G1XVJ2_9BACT</name>
<proteinExistence type="predicted"/>
<reference evidence="5 6" key="1">
    <citation type="journal article" date="2015" name="Nature">
        <title>rRNA introns, odd ribosomes, and small enigmatic genomes across a large radiation of phyla.</title>
        <authorList>
            <person name="Brown C.T."/>
            <person name="Hug L.A."/>
            <person name="Thomas B.C."/>
            <person name="Sharon I."/>
            <person name="Castelle C.J."/>
            <person name="Singh A."/>
            <person name="Wilkins M.J."/>
            <person name="Williams K.H."/>
            <person name="Banfield J.F."/>
        </authorList>
    </citation>
    <scope>NUCLEOTIDE SEQUENCE [LARGE SCALE GENOMIC DNA]</scope>
</reference>
<evidence type="ECO:0000313" key="5">
    <source>
        <dbReference type="EMBL" id="KKW35001.1"/>
    </source>
</evidence>